<dbReference type="InterPro" id="IPR000719">
    <property type="entry name" value="Prot_kinase_dom"/>
</dbReference>
<evidence type="ECO:0000256" key="11">
    <source>
        <dbReference type="ARBA" id="ARBA00022777"/>
    </source>
</evidence>
<evidence type="ECO:0000256" key="1">
    <source>
        <dbReference type="ARBA" id="ARBA00001946"/>
    </source>
</evidence>
<dbReference type="PROSITE" id="PS00888">
    <property type="entry name" value="CNMP_BINDING_1"/>
    <property type="match status" value="1"/>
</dbReference>
<keyword evidence="15" id="KW-0472">Membrane</keyword>
<feature type="region of interest" description="Disordered" evidence="19">
    <location>
        <begin position="1"/>
        <end position="35"/>
    </location>
</feature>
<keyword evidence="11 22" id="KW-0418">Kinase</keyword>
<evidence type="ECO:0000256" key="16">
    <source>
        <dbReference type="ARBA" id="ARBA00024113"/>
    </source>
</evidence>
<comment type="catalytic activity">
    <reaction evidence="18">
        <text>L-seryl-[protein] + ATP = O-phospho-L-seryl-[protein] + ADP + H(+)</text>
        <dbReference type="Rhea" id="RHEA:17989"/>
        <dbReference type="Rhea" id="RHEA-COMP:9863"/>
        <dbReference type="Rhea" id="RHEA-COMP:11604"/>
        <dbReference type="ChEBI" id="CHEBI:15378"/>
        <dbReference type="ChEBI" id="CHEBI:29999"/>
        <dbReference type="ChEBI" id="CHEBI:30616"/>
        <dbReference type="ChEBI" id="CHEBI:83421"/>
        <dbReference type="ChEBI" id="CHEBI:456216"/>
        <dbReference type="EC" id="2.7.11.12"/>
    </reaction>
</comment>
<dbReference type="AlphaFoldDB" id="G0R0Y7"/>
<comment type="catalytic activity">
    <reaction evidence="17">
        <text>L-threonyl-[protein] + ATP = O-phospho-L-threonyl-[protein] + ADP + H(+)</text>
        <dbReference type="Rhea" id="RHEA:46608"/>
        <dbReference type="Rhea" id="RHEA-COMP:11060"/>
        <dbReference type="Rhea" id="RHEA-COMP:11605"/>
        <dbReference type="ChEBI" id="CHEBI:15378"/>
        <dbReference type="ChEBI" id="CHEBI:30013"/>
        <dbReference type="ChEBI" id="CHEBI:30616"/>
        <dbReference type="ChEBI" id="CHEBI:61977"/>
        <dbReference type="ChEBI" id="CHEBI:456216"/>
        <dbReference type="EC" id="2.7.11.12"/>
    </reaction>
</comment>
<evidence type="ECO:0000256" key="17">
    <source>
        <dbReference type="ARBA" id="ARBA00047298"/>
    </source>
</evidence>
<feature type="domain" description="Cyclic nucleotide-binding" evidence="21">
    <location>
        <begin position="308"/>
        <end position="348"/>
    </location>
</feature>
<dbReference type="GeneID" id="14904937"/>
<evidence type="ECO:0000256" key="3">
    <source>
        <dbReference type="ARBA" id="ARBA00006352"/>
    </source>
</evidence>
<dbReference type="RefSeq" id="XP_004030088.1">
    <property type="nucleotide sequence ID" value="XM_004030040.1"/>
</dbReference>
<keyword evidence="14" id="KW-0142">cGMP-binding</keyword>
<keyword evidence="6" id="KW-0723">Serine/threonine-protein kinase</keyword>
<comment type="subcellular location">
    <subcellularLocation>
        <location evidence="2">Endomembrane system</location>
    </subcellularLocation>
</comment>
<sequence length="565" mass="65173">MNNSKQDPQSVDDNENPNKQSGEVDNENKKKGPNMTAEGEIIYENIIAVQKKKTPNDNTFIITCLKNHFVFYNLNEAELENIVKKMFYCEVAINDYIFKQSDNATSFFILERGAMEVIVNEKSKRELKAGDGFGELALLYNAPRSASVKALEHCFLWGIDRNTFRRAVEEMITKEYEENRKFMEVVRFFHNLTNEQKDAIAAVLIVQKFYKNQVIVTEGDPASSFYIIKEGNVTVLKANKEVRKLYKGDSFGEQALYYNTVRQMTVRAEDEVKCLALGRDTLTKVLGDQVHAVTFRNLQKWAFDKNVHLQKLNKAQIDKVLDVMKISSYKAGDVIMKKGTVANQKIVVIIEGSLKKAKSGMIVASKAQAWGEEYMLESNKNKTFEDDIVMETDGVIAEITSENFVECIGGNLEEIIANNQKNQEKKMQKADQNKRKEFQNIKLNELIYIKTLAFGQFGPVYLVKAKYDNNYYALKSFNKAQISEQSLEKYICQEKAVLELVNFPFIIQYARSFKDSCDVYFLVEYIKGIELFDIIRDIGIFFFQKKKNQKKDYQIRMIRSFTQPQ</sequence>
<dbReference type="InterPro" id="IPR014710">
    <property type="entry name" value="RmlC-like_jellyroll"/>
</dbReference>
<evidence type="ECO:0000256" key="5">
    <source>
        <dbReference type="ARBA" id="ARBA00022490"/>
    </source>
</evidence>
<organism evidence="22 23">
    <name type="scientific">Ichthyophthirius multifiliis</name>
    <name type="common">White spot disease agent</name>
    <name type="synonym">Ich</name>
    <dbReference type="NCBI Taxonomy" id="5932"/>
    <lineage>
        <taxon>Eukaryota</taxon>
        <taxon>Sar</taxon>
        <taxon>Alveolata</taxon>
        <taxon>Ciliophora</taxon>
        <taxon>Intramacronucleata</taxon>
        <taxon>Oligohymenophorea</taxon>
        <taxon>Hymenostomatida</taxon>
        <taxon>Ophryoglenina</taxon>
        <taxon>Ichthyophthirius</taxon>
    </lineage>
</organism>
<keyword evidence="13" id="KW-0460">Magnesium</keyword>
<keyword evidence="10" id="KW-0547">Nucleotide-binding</keyword>
<evidence type="ECO:0000313" key="22">
    <source>
        <dbReference type="EMBL" id="EGR28852.1"/>
    </source>
</evidence>
<dbReference type="PROSITE" id="PS00889">
    <property type="entry name" value="CNMP_BINDING_2"/>
    <property type="match status" value="1"/>
</dbReference>
<dbReference type="Gene3D" id="3.30.200.20">
    <property type="entry name" value="Phosphorylase Kinase, domain 1"/>
    <property type="match status" value="1"/>
</dbReference>
<dbReference type="InterPro" id="IPR000595">
    <property type="entry name" value="cNMP-bd_dom"/>
</dbReference>
<dbReference type="Pfam" id="PF00027">
    <property type="entry name" value="cNMP_binding"/>
    <property type="match status" value="2"/>
</dbReference>
<evidence type="ECO:0000256" key="15">
    <source>
        <dbReference type="ARBA" id="ARBA00023136"/>
    </source>
</evidence>
<dbReference type="CDD" id="cd00038">
    <property type="entry name" value="CAP_ED"/>
    <property type="match status" value="2"/>
</dbReference>
<feature type="domain" description="Cyclic nucleotide-binding" evidence="21">
    <location>
        <begin position="188"/>
        <end position="287"/>
    </location>
</feature>
<dbReference type="Proteomes" id="UP000008983">
    <property type="component" value="Unassembled WGS sequence"/>
</dbReference>
<evidence type="ECO:0000259" key="20">
    <source>
        <dbReference type="PROSITE" id="PS50011"/>
    </source>
</evidence>
<protein>
    <recommendedName>
        <fullName evidence="16">cGMP-dependent protein kinase</fullName>
        <ecNumber evidence="4">2.7.11.12</ecNumber>
    </recommendedName>
</protein>
<dbReference type="GO" id="GO:0012505">
    <property type="term" value="C:endomembrane system"/>
    <property type="evidence" value="ECO:0007669"/>
    <property type="project" value="UniProtKB-SubCell"/>
</dbReference>
<dbReference type="PANTHER" id="PTHR24353:SF37">
    <property type="entry name" value="CAMP-DEPENDENT PROTEIN KINASE CATALYTIC SUBUNIT PRKX"/>
    <property type="match status" value="1"/>
</dbReference>
<keyword evidence="23" id="KW-1185">Reference proteome</keyword>
<dbReference type="GO" id="GO:0004691">
    <property type="term" value="F:cAMP-dependent protein kinase activity"/>
    <property type="evidence" value="ECO:0007669"/>
    <property type="project" value="TreeGrafter"/>
</dbReference>
<evidence type="ECO:0000256" key="19">
    <source>
        <dbReference type="SAM" id="MobiDB-lite"/>
    </source>
</evidence>
<dbReference type="EMBL" id="GL984206">
    <property type="protein sequence ID" value="EGR28852.1"/>
    <property type="molecule type" value="Genomic_DNA"/>
</dbReference>
<dbReference type="InterPro" id="IPR018488">
    <property type="entry name" value="cNMP-bd_CS"/>
</dbReference>
<reference evidence="22 23" key="1">
    <citation type="submission" date="2011-07" db="EMBL/GenBank/DDBJ databases">
        <authorList>
            <person name="Coyne R."/>
            <person name="Brami D."/>
            <person name="Johnson J."/>
            <person name="Hostetler J."/>
            <person name="Hannick L."/>
            <person name="Clark T."/>
            <person name="Cassidy-Hanley D."/>
            <person name="Inman J."/>
        </authorList>
    </citation>
    <scope>NUCLEOTIDE SEQUENCE [LARGE SCALE GENOMIC DNA]</scope>
    <source>
        <strain evidence="22 23">G5</strain>
    </source>
</reference>
<evidence type="ECO:0000256" key="2">
    <source>
        <dbReference type="ARBA" id="ARBA00004308"/>
    </source>
</evidence>
<dbReference type="GO" id="GO:0030553">
    <property type="term" value="F:cGMP binding"/>
    <property type="evidence" value="ECO:0007669"/>
    <property type="project" value="UniProtKB-KW"/>
</dbReference>
<dbReference type="STRING" id="857967.G0R0Y7"/>
<dbReference type="OMA" id="YNTKRLC"/>
<gene>
    <name evidence="22" type="ORF">IMG5_167610</name>
</gene>
<dbReference type="SMART" id="SM00100">
    <property type="entry name" value="cNMP"/>
    <property type="match status" value="2"/>
</dbReference>
<dbReference type="Gene3D" id="2.60.120.10">
    <property type="entry name" value="Jelly Rolls"/>
    <property type="match status" value="3"/>
</dbReference>
<evidence type="ECO:0000256" key="13">
    <source>
        <dbReference type="ARBA" id="ARBA00022842"/>
    </source>
</evidence>
<dbReference type="SUPFAM" id="SSF51206">
    <property type="entry name" value="cAMP-binding domain-like"/>
    <property type="match status" value="3"/>
</dbReference>
<evidence type="ECO:0000256" key="7">
    <source>
        <dbReference type="ARBA" id="ARBA00022535"/>
    </source>
</evidence>
<evidence type="ECO:0000256" key="6">
    <source>
        <dbReference type="ARBA" id="ARBA00022527"/>
    </source>
</evidence>
<evidence type="ECO:0000313" key="23">
    <source>
        <dbReference type="Proteomes" id="UP000008983"/>
    </source>
</evidence>
<dbReference type="GO" id="GO:0004692">
    <property type="term" value="F:cGMP-dependent protein kinase activity"/>
    <property type="evidence" value="ECO:0007669"/>
    <property type="project" value="UniProtKB-EC"/>
</dbReference>
<evidence type="ECO:0000256" key="9">
    <source>
        <dbReference type="ARBA" id="ARBA00022723"/>
    </source>
</evidence>
<evidence type="ECO:0000256" key="18">
    <source>
        <dbReference type="ARBA" id="ARBA00047462"/>
    </source>
</evidence>
<accession>G0R0Y7</accession>
<evidence type="ECO:0000256" key="10">
    <source>
        <dbReference type="ARBA" id="ARBA00022741"/>
    </source>
</evidence>
<evidence type="ECO:0000256" key="12">
    <source>
        <dbReference type="ARBA" id="ARBA00022840"/>
    </source>
</evidence>
<evidence type="ECO:0000259" key="21">
    <source>
        <dbReference type="PROSITE" id="PS50042"/>
    </source>
</evidence>
<keyword evidence="5" id="KW-0963">Cytoplasm</keyword>
<proteinExistence type="inferred from homology"/>
<dbReference type="FunFam" id="2.60.120.10:FF:000089">
    <property type="entry name" value="cGMP-dependent protein kinase 5-1"/>
    <property type="match status" value="1"/>
</dbReference>
<dbReference type="GO" id="GO:0005952">
    <property type="term" value="C:cAMP-dependent protein kinase complex"/>
    <property type="evidence" value="ECO:0007669"/>
    <property type="project" value="TreeGrafter"/>
</dbReference>
<dbReference type="eggNOG" id="KOG1113">
    <property type="taxonomic scope" value="Eukaryota"/>
</dbReference>
<name>G0R0Y7_ICHMU</name>
<keyword evidence="7" id="KW-0140">cGMP</keyword>
<comment type="similarity">
    <text evidence="3">Belongs to the protein kinase superfamily. AGC Ser/Thr protein kinase family. cGMP subfamily.</text>
</comment>
<comment type="cofactor">
    <cofactor evidence="1">
        <name>Mg(2+)</name>
        <dbReference type="ChEBI" id="CHEBI:18420"/>
    </cofactor>
</comment>
<dbReference type="GO" id="GO:0046872">
    <property type="term" value="F:metal ion binding"/>
    <property type="evidence" value="ECO:0007669"/>
    <property type="project" value="UniProtKB-KW"/>
</dbReference>
<dbReference type="InParanoid" id="G0R0Y7"/>
<feature type="domain" description="Protein kinase" evidence="20">
    <location>
        <begin position="446"/>
        <end position="565"/>
    </location>
</feature>
<keyword evidence="8 22" id="KW-0808">Transferase</keyword>
<keyword evidence="12" id="KW-0067">ATP-binding</keyword>
<dbReference type="PROSITE" id="PS50011">
    <property type="entry name" value="PROTEIN_KINASE_DOM"/>
    <property type="match status" value="1"/>
</dbReference>
<keyword evidence="9" id="KW-0479">Metal-binding</keyword>
<dbReference type="InterPro" id="IPR018490">
    <property type="entry name" value="cNMP-bd_dom_sf"/>
</dbReference>
<dbReference type="OrthoDB" id="290584at2759"/>
<dbReference type="InterPro" id="IPR011009">
    <property type="entry name" value="Kinase-like_dom_sf"/>
</dbReference>
<evidence type="ECO:0000256" key="8">
    <source>
        <dbReference type="ARBA" id="ARBA00022679"/>
    </source>
</evidence>
<dbReference type="eggNOG" id="KOG0616">
    <property type="taxonomic scope" value="Eukaryota"/>
</dbReference>
<dbReference type="PROSITE" id="PS50042">
    <property type="entry name" value="CNMP_BINDING_3"/>
    <property type="match status" value="3"/>
</dbReference>
<dbReference type="GO" id="GO:0106310">
    <property type="term" value="F:protein serine kinase activity"/>
    <property type="evidence" value="ECO:0007669"/>
    <property type="project" value="RHEA"/>
</dbReference>
<dbReference type="EC" id="2.7.11.12" evidence="4"/>
<evidence type="ECO:0000256" key="4">
    <source>
        <dbReference type="ARBA" id="ARBA00012428"/>
    </source>
</evidence>
<feature type="domain" description="Cyclic nucleotide-binding" evidence="21">
    <location>
        <begin position="70"/>
        <end position="185"/>
    </location>
</feature>
<dbReference type="PRINTS" id="PR00103">
    <property type="entry name" value="CAMPKINASE"/>
</dbReference>
<evidence type="ECO:0000256" key="14">
    <source>
        <dbReference type="ARBA" id="ARBA00022992"/>
    </source>
</evidence>
<dbReference type="FunFam" id="2.60.120.10:FF:000068">
    <property type="entry name" value="cGMP-dependent protein kinase"/>
    <property type="match status" value="1"/>
</dbReference>
<dbReference type="SUPFAM" id="SSF56112">
    <property type="entry name" value="Protein kinase-like (PK-like)"/>
    <property type="match status" value="1"/>
</dbReference>
<dbReference type="PANTHER" id="PTHR24353">
    <property type="entry name" value="CYCLIC NUCLEOTIDE-DEPENDENT PROTEIN KINASE"/>
    <property type="match status" value="1"/>
</dbReference>
<dbReference type="Pfam" id="PF00069">
    <property type="entry name" value="Pkinase"/>
    <property type="match status" value="1"/>
</dbReference>
<dbReference type="GO" id="GO:0005524">
    <property type="term" value="F:ATP binding"/>
    <property type="evidence" value="ECO:0007669"/>
    <property type="project" value="UniProtKB-KW"/>
</dbReference>